<dbReference type="AlphaFoldDB" id="A0A553W9W1"/>
<dbReference type="EMBL" id="VKKU01000002">
    <property type="protein sequence ID" value="TSB01484.1"/>
    <property type="molecule type" value="Genomic_DNA"/>
</dbReference>
<keyword evidence="2" id="KW-1185">Reference proteome</keyword>
<evidence type="ECO:0000313" key="1">
    <source>
        <dbReference type="EMBL" id="TSB01484.1"/>
    </source>
</evidence>
<proteinExistence type="predicted"/>
<dbReference type="Proteomes" id="UP000320160">
    <property type="component" value="Unassembled WGS sequence"/>
</dbReference>
<dbReference type="RefSeq" id="WP_143776704.1">
    <property type="nucleotide sequence ID" value="NZ_VKKU01000002.1"/>
</dbReference>
<accession>A0A553W9W1</accession>
<reference evidence="1 2" key="1">
    <citation type="submission" date="2019-07" db="EMBL/GenBank/DDBJ databases">
        <authorList>
            <person name="Park M."/>
        </authorList>
    </citation>
    <scope>NUCLEOTIDE SEQUENCE [LARGE SCALE GENOMIC DNA]</scope>
    <source>
        <strain evidence="1 2">KCTC32445</strain>
    </source>
</reference>
<comment type="caution">
    <text evidence="1">The sequence shown here is derived from an EMBL/GenBank/DDBJ whole genome shotgun (WGS) entry which is preliminary data.</text>
</comment>
<gene>
    <name evidence="1" type="ORF">FOM92_09840</name>
</gene>
<evidence type="ECO:0000313" key="2">
    <source>
        <dbReference type="Proteomes" id="UP000320160"/>
    </source>
</evidence>
<dbReference type="OrthoDB" id="7572448at2"/>
<protein>
    <submittedName>
        <fullName evidence="1">Uncharacterized protein</fullName>
    </submittedName>
</protein>
<name>A0A553W9W1_9SPHN</name>
<sequence>MTAVKSYLLETLQHVIDGGDVDPDELDAAVPNPLDLNSVEFSAWQQLSHWADDADIRQKNETYATFKREWMRHHVDVLKNSGT</sequence>
<organism evidence="1 2">
    <name type="scientific">Sphingorhabdus contaminans</name>
    <dbReference type="NCBI Taxonomy" id="1343899"/>
    <lineage>
        <taxon>Bacteria</taxon>
        <taxon>Pseudomonadati</taxon>
        <taxon>Pseudomonadota</taxon>
        <taxon>Alphaproteobacteria</taxon>
        <taxon>Sphingomonadales</taxon>
        <taxon>Sphingomonadaceae</taxon>
        <taxon>Sphingorhabdus</taxon>
    </lineage>
</organism>